<dbReference type="Gene3D" id="1.10.10.60">
    <property type="entry name" value="Homeodomain-like"/>
    <property type="match status" value="1"/>
</dbReference>
<keyword evidence="3" id="KW-1185">Reference proteome</keyword>
<dbReference type="Pfam" id="PF12833">
    <property type="entry name" value="HTH_18"/>
    <property type="match status" value="1"/>
</dbReference>
<dbReference type="PROSITE" id="PS01124">
    <property type="entry name" value="HTH_ARAC_FAMILY_2"/>
    <property type="match status" value="1"/>
</dbReference>
<protein>
    <recommendedName>
        <fullName evidence="1">HTH araC/xylS-type domain-containing protein</fullName>
    </recommendedName>
</protein>
<evidence type="ECO:0000259" key="1">
    <source>
        <dbReference type="PROSITE" id="PS01124"/>
    </source>
</evidence>
<dbReference type="InterPro" id="IPR018060">
    <property type="entry name" value="HTH_AraC"/>
</dbReference>
<comment type="caution">
    <text evidence="2">The sequence shown here is derived from an EMBL/GenBank/DDBJ whole genome shotgun (WGS) entry which is preliminary data.</text>
</comment>
<accession>A0ABP8HPJ6</accession>
<organism evidence="2 3">
    <name type="scientific">Flaviaesturariibacter amylovorans</name>
    <dbReference type="NCBI Taxonomy" id="1084520"/>
    <lineage>
        <taxon>Bacteria</taxon>
        <taxon>Pseudomonadati</taxon>
        <taxon>Bacteroidota</taxon>
        <taxon>Chitinophagia</taxon>
        <taxon>Chitinophagales</taxon>
        <taxon>Chitinophagaceae</taxon>
        <taxon>Flaviaestuariibacter</taxon>
    </lineage>
</organism>
<dbReference type="EMBL" id="BAABGY010000016">
    <property type="protein sequence ID" value="GAA4342283.1"/>
    <property type="molecule type" value="Genomic_DNA"/>
</dbReference>
<dbReference type="Proteomes" id="UP001501725">
    <property type="component" value="Unassembled WGS sequence"/>
</dbReference>
<evidence type="ECO:0000313" key="2">
    <source>
        <dbReference type="EMBL" id="GAA4342283.1"/>
    </source>
</evidence>
<sequence>MDMARLMMQQVPVFSSLCNVQHVEFFHRDHFEHRYLRRPAGRSLSYFIDFFWETDFEELWAQHPEGFSDALFPNVGYTYMLNLGTPFAMQLGSSHYPVKLDIFLPRQQYMICHHGAGNHIFGIKFRVSPIVLEKKVNFSEYRESVHPLSYLIDREVLQAVKGAASFNERVGLISQYYQRIIEQHSQARDHVALVTGLLKRATDEQEFSVPIADLAARHGISPRTLQRYFLATTGVPGKQALQLLRIRTAVELLVARPGRFRFEDFGYYDYSHFHKHLRAFLGRHSINMMQPHLELLKPNSRPFPERKG</sequence>
<reference evidence="3" key="1">
    <citation type="journal article" date="2019" name="Int. J. Syst. Evol. Microbiol.">
        <title>The Global Catalogue of Microorganisms (GCM) 10K type strain sequencing project: providing services to taxonomists for standard genome sequencing and annotation.</title>
        <authorList>
            <consortium name="The Broad Institute Genomics Platform"/>
            <consortium name="The Broad Institute Genome Sequencing Center for Infectious Disease"/>
            <person name="Wu L."/>
            <person name="Ma J."/>
        </authorList>
    </citation>
    <scope>NUCLEOTIDE SEQUENCE [LARGE SCALE GENOMIC DNA]</scope>
    <source>
        <strain evidence="3">JCM 17919</strain>
    </source>
</reference>
<gene>
    <name evidence="2" type="ORF">GCM10023184_41560</name>
</gene>
<dbReference type="SMART" id="SM00342">
    <property type="entry name" value="HTH_ARAC"/>
    <property type="match status" value="1"/>
</dbReference>
<evidence type="ECO:0000313" key="3">
    <source>
        <dbReference type="Proteomes" id="UP001501725"/>
    </source>
</evidence>
<proteinExistence type="predicted"/>
<feature type="domain" description="HTH araC/xylS-type" evidence="1">
    <location>
        <begin position="192"/>
        <end position="291"/>
    </location>
</feature>
<name>A0ABP8HPJ6_9BACT</name>